<dbReference type="EMBL" id="CP011125">
    <property type="protein sequence ID" value="AKF03709.1"/>
    <property type="molecule type" value="Genomic_DNA"/>
</dbReference>
<organism evidence="1 2">
    <name type="scientific">Sandaracinus amylolyticus</name>
    <dbReference type="NCBI Taxonomy" id="927083"/>
    <lineage>
        <taxon>Bacteria</taxon>
        <taxon>Pseudomonadati</taxon>
        <taxon>Myxococcota</taxon>
        <taxon>Polyangia</taxon>
        <taxon>Polyangiales</taxon>
        <taxon>Sandaracinaceae</taxon>
        <taxon>Sandaracinus</taxon>
    </lineage>
</organism>
<evidence type="ECO:0000313" key="1">
    <source>
        <dbReference type="EMBL" id="AKF03709.1"/>
    </source>
</evidence>
<dbReference type="AlphaFoldDB" id="A0A0F6SDM6"/>
<evidence type="ECO:0000313" key="2">
    <source>
        <dbReference type="Proteomes" id="UP000034883"/>
    </source>
</evidence>
<dbReference type="Proteomes" id="UP000034883">
    <property type="component" value="Chromosome"/>
</dbReference>
<dbReference type="OrthoDB" id="5518495at2"/>
<keyword evidence="2" id="KW-1185">Reference proteome</keyword>
<dbReference type="RefSeq" id="WP_053231138.1">
    <property type="nucleotide sequence ID" value="NZ_CP011125.1"/>
</dbReference>
<proteinExistence type="predicted"/>
<name>A0A0F6SDM6_9BACT</name>
<dbReference type="KEGG" id="samy:DB32_000858"/>
<dbReference type="STRING" id="927083.DB32_000858"/>
<accession>A0A0F6SDM6</accession>
<sequence>MRKSAFDRWTSNEIVWRTTGDLDFPFAAEHDGHALRLRLNDFPDEPLHTLFVDGQDLGDFDDWPPRWRQP</sequence>
<reference evidence="1 2" key="1">
    <citation type="submission" date="2015-03" db="EMBL/GenBank/DDBJ databases">
        <title>Genome assembly of Sandaracinus amylolyticus DSM 53668.</title>
        <authorList>
            <person name="Sharma G."/>
            <person name="Subramanian S."/>
        </authorList>
    </citation>
    <scope>NUCLEOTIDE SEQUENCE [LARGE SCALE GENOMIC DNA]</scope>
    <source>
        <strain evidence="1 2">DSM 53668</strain>
    </source>
</reference>
<protein>
    <submittedName>
        <fullName evidence="1">Uncharacterized protein</fullName>
    </submittedName>
</protein>
<gene>
    <name evidence="1" type="ORF">DB32_000858</name>
</gene>